<dbReference type="Proteomes" id="UP000592820">
    <property type="component" value="Unassembled WGS sequence"/>
</dbReference>
<gene>
    <name evidence="1" type="ORF">HDG41_002583</name>
</gene>
<name>A0A7W8L570_9BURK</name>
<dbReference type="RefSeq" id="WP_184226200.1">
    <property type="nucleotide sequence ID" value="NZ_JACHDE010000003.1"/>
</dbReference>
<proteinExistence type="predicted"/>
<comment type="caution">
    <text evidence="1">The sequence shown here is derived from an EMBL/GenBank/DDBJ whole genome shotgun (WGS) entry which is preliminary data.</text>
</comment>
<organism evidence="1 2">
    <name type="scientific">Paraburkholderia youngii</name>
    <dbReference type="NCBI Taxonomy" id="2782701"/>
    <lineage>
        <taxon>Bacteria</taxon>
        <taxon>Pseudomonadati</taxon>
        <taxon>Pseudomonadota</taxon>
        <taxon>Betaproteobacteria</taxon>
        <taxon>Burkholderiales</taxon>
        <taxon>Burkholderiaceae</taxon>
        <taxon>Paraburkholderia</taxon>
    </lineage>
</organism>
<sequence>MNLYLNLDGVLHVNQVTYLPGRMPELDIDGYTVLQHAQLLADVLAGRSGVNIVLNTWWSYYLNVDVCLDLLPATLSSRVTGAVLGFSASYIELPHRAREAEKHIEGSRCKEYLILDHSGARYQGRYLPHLLAVNEVEGLTTPHAVRELRHRIDAILSEKQARLRNPQQPPGDWRPF</sequence>
<accession>A0A7W8L570</accession>
<dbReference type="Pfam" id="PF18143">
    <property type="entry name" value="HAD_SAK_2"/>
    <property type="match status" value="1"/>
</dbReference>
<reference evidence="1 2" key="1">
    <citation type="submission" date="2020-08" db="EMBL/GenBank/DDBJ databases">
        <title>Genomic Encyclopedia of Type Strains, Phase IV (KMG-V): Genome sequencing to study the core and pangenomes of soil and plant-associated prokaryotes.</title>
        <authorList>
            <person name="Whitman W."/>
        </authorList>
    </citation>
    <scope>NUCLEOTIDE SEQUENCE [LARGE SCALE GENOMIC DNA]</scope>
    <source>
        <strain evidence="1 2">JPY162</strain>
    </source>
</reference>
<protein>
    <submittedName>
        <fullName evidence="1">Uncharacterized protein</fullName>
    </submittedName>
</protein>
<evidence type="ECO:0000313" key="2">
    <source>
        <dbReference type="Proteomes" id="UP000592820"/>
    </source>
</evidence>
<dbReference type="AlphaFoldDB" id="A0A7W8L570"/>
<dbReference type="EMBL" id="JACHDE010000003">
    <property type="protein sequence ID" value="MBB5400534.1"/>
    <property type="molecule type" value="Genomic_DNA"/>
</dbReference>
<evidence type="ECO:0000313" key="1">
    <source>
        <dbReference type="EMBL" id="MBB5400534.1"/>
    </source>
</evidence>